<comment type="caution">
    <text evidence="1">The sequence shown here is derived from an EMBL/GenBank/DDBJ whole genome shotgun (WGS) entry which is preliminary data.</text>
</comment>
<gene>
    <name evidence="1" type="ORF">ETD96_33080</name>
</gene>
<dbReference type="AlphaFoldDB" id="A0A5S4GCL7"/>
<dbReference type="InterPro" id="IPR016024">
    <property type="entry name" value="ARM-type_fold"/>
</dbReference>
<dbReference type="EMBL" id="VCKZ01000328">
    <property type="protein sequence ID" value="TMR30765.1"/>
    <property type="molecule type" value="Genomic_DNA"/>
</dbReference>
<accession>A0A5S4GCL7</accession>
<evidence type="ECO:0000313" key="1">
    <source>
        <dbReference type="EMBL" id="TMR30765.1"/>
    </source>
</evidence>
<dbReference type="SUPFAM" id="SSF48371">
    <property type="entry name" value="ARM repeat"/>
    <property type="match status" value="1"/>
</dbReference>
<dbReference type="Proteomes" id="UP000305238">
    <property type="component" value="Unassembled WGS sequence"/>
</dbReference>
<dbReference type="Gene3D" id="1.25.10.10">
    <property type="entry name" value="Leucine-rich Repeat Variant"/>
    <property type="match status" value="1"/>
</dbReference>
<protein>
    <submittedName>
        <fullName evidence="1">HEAT repeat domain-containing protein</fullName>
    </submittedName>
</protein>
<organism evidence="1 2">
    <name type="scientific">Actinomadura geliboluensis</name>
    <dbReference type="NCBI Taxonomy" id="882440"/>
    <lineage>
        <taxon>Bacteria</taxon>
        <taxon>Bacillati</taxon>
        <taxon>Actinomycetota</taxon>
        <taxon>Actinomycetes</taxon>
        <taxon>Streptosporangiales</taxon>
        <taxon>Thermomonosporaceae</taxon>
        <taxon>Actinomadura</taxon>
    </lineage>
</organism>
<dbReference type="OrthoDB" id="4512558at2"/>
<reference evidence="1 2" key="1">
    <citation type="submission" date="2019-05" db="EMBL/GenBank/DDBJ databases">
        <title>Draft genome sequence of Actinomadura geliboluensis A8036.</title>
        <authorList>
            <person name="Saricaoglu S."/>
            <person name="Isik K."/>
        </authorList>
    </citation>
    <scope>NUCLEOTIDE SEQUENCE [LARGE SCALE GENOMIC DNA]</scope>
    <source>
        <strain evidence="1 2">A8036</strain>
    </source>
</reference>
<keyword evidence="2" id="KW-1185">Reference proteome</keyword>
<evidence type="ECO:0000313" key="2">
    <source>
        <dbReference type="Proteomes" id="UP000305238"/>
    </source>
</evidence>
<sequence length="446" mass="48226">MTDAIILSVEIQALIERLAGPDHKSASDALVQLGAPAVRPVLDVLCDEDSPVEWSTSATVLRNIGRPSLDPLLEAIAAAPTTEVARRCGWALCGLKLDDLSALVPGLRHPSPTVRADVAYTLQLKGEAALPYAPDLIALLDDPDADVRQRIIWALQGIGPEVLPLLRDVRRSSTAGRRRVPALQAIAAIAGPSAMEDRDQALIRRLIRIKLANETPEPMHLCGAWYAVPTTDQKAVLEAFGLSDPEPVTMRLGQSAWTNDTHSDAEHGGCSRVYVSPAFDGWTLVFGHHSEDAHLISGLGDDEDEDDEAFRDIVLARCRSLSDHFGTVHWYGVSGGDGWTSWCIAEKGEIVRYYDSEEPEEQFGSLAAEEGHHLPDLEEFGDDDLPEDLETADATTIAEQLSVNPETLGPHTRVEGHGVLALTACGRAHGHPQGLSLIHSSEPTRP</sequence>
<name>A0A5S4GCL7_9ACTN</name>
<dbReference type="InterPro" id="IPR011989">
    <property type="entry name" value="ARM-like"/>
</dbReference>
<proteinExistence type="predicted"/>
<dbReference type="Pfam" id="PF13646">
    <property type="entry name" value="HEAT_2"/>
    <property type="match status" value="1"/>
</dbReference>